<reference evidence="2" key="1">
    <citation type="submission" date="2014-11" db="EMBL/GenBank/DDBJ databases">
        <authorList>
            <person name="Otto D Thomas"/>
            <person name="Naeem Raeece"/>
        </authorList>
    </citation>
    <scope>NUCLEOTIDE SEQUENCE</scope>
</reference>
<sequence length="678" mass="74025">MPYQNKGIRTQERKEKLRSLSVVSLSACVYLYFSKGQPLRLDREGVREVLDQNLEQAAAATVAVFDTDNRGTVETLEVLAGLLMLCDGPVDRKLDALVGLFDLRGGGFLTALDVELLLSCAHTALQKLAPAVSLSLPLPASKGEKEERLASFLEASAIVPPRAAGVVPQFPHDLRTVVPNPDVCEDAETLMLMREEEEEREREAERKLTEDGKKKKKKEKEPKEKGNEKDEERKATKEKEGGKGKPTPDKKETSANDTGEAHQQARNPNSNPVEAPLDRASSFGHEGVEQRGQRAEMSGKAILSALQLGGFFVSSLDFLSPAVRVLDETEFDNEADSPPEEKGKGEDWTSGKSHRAEKLASSVLSTFSSAHLSAAEEIALNDVTKWFLTDLRARKAVVCIQQSCCLPESLFLLDSLEERLAVALSAIVPPLPSHVKPDTTGGVEGADEKSPEKSKDKGKGKEKDGKTKEKEKGKEKGGKGKDKKKEANDDVNKNGKDLNSHSAAESSTEVLYDVATLRDQAAIQKALWDSDDASWRILMDHLENVAVECAGGNVKAVDLRTFLRAVRSFGAFAEAVMGTPSEISARLSDLPLLCRLAIGSPSFSSPPAEQTNKETREEAGGKEKNHSALSLSLLEVISQENQEALMTFVKQLVLERRHDKITLEAWLPIGSRIQPNIP</sequence>
<dbReference type="InterPro" id="IPR011992">
    <property type="entry name" value="EF-hand-dom_pair"/>
</dbReference>
<feature type="region of interest" description="Disordered" evidence="1">
    <location>
        <begin position="603"/>
        <end position="625"/>
    </location>
</feature>
<feature type="region of interest" description="Disordered" evidence="1">
    <location>
        <begin position="330"/>
        <end position="353"/>
    </location>
</feature>
<feature type="compositionally biased region" description="Basic and acidic residues" evidence="1">
    <location>
        <begin position="201"/>
        <end position="254"/>
    </location>
</feature>
<dbReference type="EMBL" id="CDMZ01001795">
    <property type="protein sequence ID" value="CEM37673.1"/>
    <property type="molecule type" value="Genomic_DNA"/>
</dbReference>
<protein>
    <recommendedName>
        <fullName evidence="3">EF-hand domain-containing protein</fullName>
    </recommendedName>
</protein>
<feature type="region of interest" description="Disordered" evidence="1">
    <location>
        <begin position="194"/>
        <end position="279"/>
    </location>
</feature>
<evidence type="ECO:0000313" key="2">
    <source>
        <dbReference type="EMBL" id="CEM37673.1"/>
    </source>
</evidence>
<gene>
    <name evidence="2" type="ORF">Cvel_24379</name>
</gene>
<dbReference type="SUPFAM" id="SSF47473">
    <property type="entry name" value="EF-hand"/>
    <property type="match status" value="1"/>
</dbReference>
<dbReference type="Gene3D" id="1.10.238.10">
    <property type="entry name" value="EF-hand"/>
    <property type="match status" value="1"/>
</dbReference>
<name>A0A0G4H213_9ALVE</name>
<feature type="compositionally biased region" description="Basic and acidic residues" evidence="1">
    <location>
        <begin position="339"/>
        <end position="353"/>
    </location>
</feature>
<organism evidence="2">
    <name type="scientific">Chromera velia CCMP2878</name>
    <dbReference type="NCBI Taxonomy" id="1169474"/>
    <lineage>
        <taxon>Eukaryota</taxon>
        <taxon>Sar</taxon>
        <taxon>Alveolata</taxon>
        <taxon>Colpodellida</taxon>
        <taxon>Chromeraceae</taxon>
        <taxon>Chromera</taxon>
    </lineage>
</organism>
<evidence type="ECO:0008006" key="3">
    <source>
        <dbReference type="Google" id="ProtNLM"/>
    </source>
</evidence>
<accession>A0A0G4H213</accession>
<evidence type="ECO:0000256" key="1">
    <source>
        <dbReference type="SAM" id="MobiDB-lite"/>
    </source>
</evidence>
<feature type="region of interest" description="Disordered" evidence="1">
    <location>
        <begin position="430"/>
        <end position="504"/>
    </location>
</feature>
<feature type="compositionally biased region" description="Basic and acidic residues" evidence="1">
    <location>
        <begin position="446"/>
        <end position="499"/>
    </location>
</feature>
<proteinExistence type="predicted"/>
<dbReference type="VEuPathDB" id="CryptoDB:Cvel_24379"/>
<feature type="compositionally biased region" description="Basic and acidic residues" evidence="1">
    <location>
        <begin position="611"/>
        <end position="625"/>
    </location>
</feature>
<dbReference type="AlphaFoldDB" id="A0A0G4H213"/>